<dbReference type="STRING" id="536019.Mesop_3522"/>
<dbReference type="GO" id="GO:0006508">
    <property type="term" value="P:proteolysis"/>
    <property type="evidence" value="ECO:0007669"/>
    <property type="project" value="InterPro"/>
</dbReference>
<feature type="domain" description="Peptidase C1A papain C-terminal" evidence="1">
    <location>
        <begin position="54"/>
        <end position="255"/>
    </location>
</feature>
<evidence type="ECO:0000313" key="3">
    <source>
        <dbReference type="Proteomes" id="UP000001623"/>
    </source>
</evidence>
<evidence type="ECO:0000313" key="2">
    <source>
        <dbReference type="EMBL" id="AEH87965.1"/>
    </source>
</evidence>
<dbReference type="MEROPS" id="C01.128"/>
<protein>
    <submittedName>
        <fullName evidence="2">Peptidase C1A papain</fullName>
    </submittedName>
</protein>
<dbReference type="InterPro" id="IPR038765">
    <property type="entry name" value="Papain-like_cys_pep_sf"/>
</dbReference>
<dbReference type="Pfam" id="PF00112">
    <property type="entry name" value="Peptidase_C1"/>
    <property type="match status" value="1"/>
</dbReference>
<dbReference type="EMBL" id="CP002279">
    <property type="protein sequence ID" value="AEH87965.1"/>
    <property type="molecule type" value="Genomic_DNA"/>
</dbReference>
<evidence type="ECO:0000259" key="1">
    <source>
        <dbReference type="Pfam" id="PF00112"/>
    </source>
</evidence>
<dbReference type="RefSeq" id="WP_013894652.1">
    <property type="nucleotide sequence ID" value="NC_015675.1"/>
</dbReference>
<dbReference type="Proteomes" id="UP000001623">
    <property type="component" value="Chromosome"/>
</dbReference>
<dbReference type="InterPro" id="IPR000668">
    <property type="entry name" value="Peptidase_C1A_C"/>
</dbReference>
<proteinExistence type="predicted"/>
<reference evidence="2 3" key="1">
    <citation type="submission" date="2010-10" db="EMBL/GenBank/DDBJ databases">
        <title>Complete sequence of Mesorhizobium opportunistum WSM2075.</title>
        <authorList>
            <consortium name="US DOE Joint Genome Institute"/>
            <person name="Lucas S."/>
            <person name="Copeland A."/>
            <person name="Lapidus A."/>
            <person name="Cheng J.-F."/>
            <person name="Bruce D."/>
            <person name="Goodwin L."/>
            <person name="Pitluck S."/>
            <person name="Chertkov O."/>
            <person name="Misra M."/>
            <person name="Detter J.C."/>
            <person name="Han C."/>
            <person name="Tapia R."/>
            <person name="Land M."/>
            <person name="Hauser L."/>
            <person name="Kyrpides N."/>
            <person name="Ovchinnikova G."/>
            <person name="Mavrommatis K.M."/>
            <person name="Tiwari R.P."/>
            <person name="Howieson J.G."/>
            <person name="O'Hara G.W."/>
            <person name="Nandasena K.G."/>
            <person name="Woyke T."/>
        </authorList>
    </citation>
    <scope>NUCLEOTIDE SEQUENCE [LARGE SCALE GENOMIC DNA]</scope>
    <source>
        <strain evidence="3">LMG 24607 / HAMBI 3007 / WSM2075</strain>
    </source>
</reference>
<dbReference type="SUPFAM" id="SSF54001">
    <property type="entry name" value="Cysteine proteinases"/>
    <property type="match status" value="1"/>
</dbReference>
<name>F7YET2_MESOW</name>
<dbReference type="AlphaFoldDB" id="F7YET2"/>
<dbReference type="HOGENOM" id="CLU_056603_3_0_5"/>
<dbReference type="KEGG" id="mop:Mesop_3522"/>
<organism evidence="2 3">
    <name type="scientific">Mesorhizobium opportunistum (strain LMG 24607 / HAMBI 3007 / WSM2075)</name>
    <dbReference type="NCBI Taxonomy" id="536019"/>
    <lineage>
        <taxon>Bacteria</taxon>
        <taxon>Pseudomonadati</taxon>
        <taxon>Pseudomonadota</taxon>
        <taxon>Alphaproteobacteria</taxon>
        <taxon>Hyphomicrobiales</taxon>
        <taxon>Phyllobacteriaceae</taxon>
        <taxon>Mesorhizobium</taxon>
    </lineage>
</organism>
<dbReference type="CDD" id="cd02619">
    <property type="entry name" value="Peptidase_C1"/>
    <property type="match status" value="1"/>
</dbReference>
<sequence length="277" mass="30370">MAKNVTSTTAPTERKISGLGWVRDLPDPRDQLYSAPLPVLKALPAAVDLKPEFPIYDQGRIGSCTANALAGAVQFDRLKSKQMPDFVPSRLFIYYNERKIEGHVANDAGAQIRDGIRTLQKQGACPEAEWPYDDTPAAYDGGPFPKNSKPATQPKKACYDDASKYVITSYQRLTPILNQLRGCLAAGYPFVFGFTVFDSWYSQNPRPATIPLPGANDSAIGGHAVMCVGYDNATSLFKIRNSWGANVGKKGYFFMPYAYLTDGSMASDFWVINAVKA</sequence>
<dbReference type="Gene3D" id="3.90.70.10">
    <property type="entry name" value="Cysteine proteinases"/>
    <property type="match status" value="1"/>
</dbReference>
<dbReference type="GO" id="GO:0008234">
    <property type="term" value="F:cysteine-type peptidase activity"/>
    <property type="evidence" value="ECO:0007669"/>
    <property type="project" value="InterPro"/>
</dbReference>
<gene>
    <name evidence="2" type="ordered locus">Mesop_3522</name>
</gene>
<dbReference type="eggNOG" id="COG4870">
    <property type="taxonomic scope" value="Bacteria"/>
</dbReference>
<accession>F7YET2</accession>